<keyword evidence="5" id="KW-1185">Reference proteome</keyword>
<protein>
    <submittedName>
        <fullName evidence="2">Uncharacterized protein</fullName>
    </submittedName>
</protein>
<dbReference type="RefSeq" id="WP_110141444.1">
    <property type="nucleotide sequence ID" value="NZ_QHJG01000003.1"/>
</dbReference>
<evidence type="ECO:0000313" key="5">
    <source>
        <dbReference type="Proteomes" id="UP000287374"/>
    </source>
</evidence>
<dbReference type="EMBL" id="RZGX01000004">
    <property type="protein sequence ID" value="RUR24962.1"/>
    <property type="molecule type" value="Genomic_DNA"/>
</dbReference>
<evidence type="ECO:0000313" key="1">
    <source>
        <dbReference type="EMBL" id="PWY56444.1"/>
    </source>
</evidence>
<name>A0A317U6S7_9GAMM</name>
<dbReference type="Proteomes" id="UP000287374">
    <property type="component" value="Unassembled WGS sequence"/>
</dbReference>
<dbReference type="EMBL" id="QHJG01000003">
    <property type="protein sequence ID" value="PWY57199.1"/>
    <property type="molecule type" value="Genomic_DNA"/>
</dbReference>
<evidence type="ECO:0000313" key="4">
    <source>
        <dbReference type="Proteomes" id="UP000247152"/>
    </source>
</evidence>
<evidence type="ECO:0000313" key="3">
    <source>
        <dbReference type="EMBL" id="RUR24962.1"/>
    </source>
</evidence>
<organism evidence="2 4">
    <name type="scientific">Legionella qingyii</name>
    <dbReference type="NCBI Taxonomy" id="2184757"/>
    <lineage>
        <taxon>Bacteria</taxon>
        <taxon>Pseudomonadati</taxon>
        <taxon>Pseudomonadota</taxon>
        <taxon>Gammaproteobacteria</taxon>
        <taxon>Legionellales</taxon>
        <taxon>Legionellaceae</taxon>
        <taxon>Legionella</taxon>
    </lineage>
</organism>
<gene>
    <name evidence="2" type="ORF">DGG96_02495</name>
    <name evidence="1" type="ORF">DGG96_06695</name>
    <name evidence="3" type="ORF">ELY20_04185</name>
</gene>
<proteinExistence type="predicted"/>
<dbReference type="AlphaFoldDB" id="A0A317U6S7"/>
<dbReference type="Proteomes" id="UP000247152">
    <property type="component" value="Unassembled WGS sequence"/>
</dbReference>
<dbReference type="EMBL" id="QHJG01000008">
    <property type="protein sequence ID" value="PWY56444.1"/>
    <property type="molecule type" value="Genomic_DNA"/>
</dbReference>
<comment type="caution">
    <text evidence="2">The sequence shown here is derived from an EMBL/GenBank/DDBJ whole genome shotgun (WGS) entry which is preliminary data.</text>
</comment>
<sequence>MDPNDDAVNYHGSNLAKKYNEKIGKFTEQPSKDLLKEETRITCFGHASQKQFGEQLLSPEAFAENLIKHGLSKDKEVTIDLIGCEIGFLQNNQNYATKVAKYLYEKNYLNITIKAVNDLAIKEKASGMKLLPNFDKSITVRYLPARQKNAYDAEMKKATDPIERRINDIRTELKQLQTQTAGANSMELEKRIGSLRSELYKLMINRTNIETHINDKYYQDSSRYPDIRVALDSNQNYCITPNSFKLEESLSAARKQALIIVNNRIAELEIEKHSVKDSWVPDFILGIETKDKKLSDLYSLRDEVLKPDSTLKNSVVALLTNEVCATKRTKAALLELKGICDQNDEFQAESPKLK</sequence>
<evidence type="ECO:0000313" key="2">
    <source>
        <dbReference type="EMBL" id="PWY57199.1"/>
    </source>
</evidence>
<reference evidence="2 4" key="1">
    <citation type="submission" date="2018-05" db="EMBL/GenBank/DDBJ databases">
        <title>Legionella qingyii sp.nov., whole genome shotgun sequence.</title>
        <authorList>
            <person name="Wu H."/>
            <person name="Zhu Q."/>
            <person name="Hu C."/>
        </authorList>
    </citation>
    <scope>NUCLEOTIDE SEQUENCE [LARGE SCALE GENOMIC DNA]</scope>
    <source>
        <strain evidence="2 4">HEB18</strain>
    </source>
</reference>
<reference evidence="3 5" key="2">
    <citation type="submission" date="2018-12" db="EMBL/GenBank/DDBJ databases">
        <title>Legionella sp,whole genome shotgun sequence.</title>
        <authorList>
            <person name="Wu H."/>
        </authorList>
    </citation>
    <scope>NUCLEOTIDE SEQUENCE [LARGE SCALE GENOMIC DNA]</scope>
    <source>
        <strain evidence="5">km489</strain>
        <strain evidence="3">Km489</strain>
    </source>
</reference>
<accession>A0A317U6S7</accession>
<dbReference type="OrthoDB" id="5657139at2"/>